<dbReference type="EMBL" id="CM044708">
    <property type="protein sequence ID" value="KAI5647557.1"/>
    <property type="molecule type" value="Genomic_DNA"/>
</dbReference>
<evidence type="ECO:0000313" key="1">
    <source>
        <dbReference type="EMBL" id="KAI5647557.1"/>
    </source>
</evidence>
<keyword evidence="2" id="KW-1185">Reference proteome</keyword>
<accession>A0ACB9ZIV2</accession>
<proteinExistence type="predicted"/>
<name>A0ACB9ZIV2_CATRO</name>
<sequence length="159" mass="18955">MKPFSNIFLVSIFLFIFHEIQAEDLIHEVCTRITKIERNYVNYNFCKNTLYSTSHRHGRQNMFHLASSMISLVGTKVLETREEIREKFQEKRRWDFYFNQVLHKCHQDYTEAISFLQNAVGNLRSQKYMDARTQVIYAHTKLRACSDAFKSDAIKHSIH</sequence>
<evidence type="ECO:0000313" key="2">
    <source>
        <dbReference type="Proteomes" id="UP001060085"/>
    </source>
</evidence>
<organism evidence="1 2">
    <name type="scientific">Catharanthus roseus</name>
    <name type="common">Madagascar periwinkle</name>
    <name type="synonym">Vinca rosea</name>
    <dbReference type="NCBI Taxonomy" id="4058"/>
    <lineage>
        <taxon>Eukaryota</taxon>
        <taxon>Viridiplantae</taxon>
        <taxon>Streptophyta</taxon>
        <taxon>Embryophyta</taxon>
        <taxon>Tracheophyta</taxon>
        <taxon>Spermatophyta</taxon>
        <taxon>Magnoliopsida</taxon>
        <taxon>eudicotyledons</taxon>
        <taxon>Gunneridae</taxon>
        <taxon>Pentapetalae</taxon>
        <taxon>asterids</taxon>
        <taxon>lamiids</taxon>
        <taxon>Gentianales</taxon>
        <taxon>Apocynaceae</taxon>
        <taxon>Rauvolfioideae</taxon>
        <taxon>Vinceae</taxon>
        <taxon>Catharanthinae</taxon>
        <taxon>Catharanthus</taxon>
    </lineage>
</organism>
<reference evidence="2" key="1">
    <citation type="journal article" date="2023" name="Nat. Plants">
        <title>Single-cell RNA sequencing provides a high-resolution roadmap for understanding the multicellular compartmentation of specialized metabolism.</title>
        <authorList>
            <person name="Sun S."/>
            <person name="Shen X."/>
            <person name="Li Y."/>
            <person name="Li Y."/>
            <person name="Wang S."/>
            <person name="Li R."/>
            <person name="Zhang H."/>
            <person name="Shen G."/>
            <person name="Guo B."/>
            <person name="Wei J."/>
            <person name="Xu J."/>
            <person name="St-Pierre B."/>
            <person name="Chen S."/>
            <person name="Sun C."/>
        </authorList>
    </citation>
    <scope>NUCLEOTIDE SEQUENCE [LARGE SCALE GENOMIC DNA]</scope>
</reference>
<comment type="caution">
    <text evidence="1">The sequence shown here is derived from an EMBL/GenBank/DDBJ whole genome shotgun (WGS) entry which is preliminary data.</text>
</comment>
<dbReference type="Proteomes" id="UP001060085">
    <property type="component" value="Linkage Group LG08"/>
</dbReference>
<gene>
    <name evidence="1" type="ORF">M9H77_33562</name>
</gene>
<protein>
    <submittedName>
        <fullName evidence="1">Uncharacterized protein</fullName>
    </submittedName>
</protein>